<dbReference type="OMA" id="TAQWHQW"/>
<accession>A0A1X2HRV7</accession>
<dbReference type="STRING" id="13706.A0A1X2HRV7"/>
<dbReference type="EMBL" id="MCGN01000001">
    <property type="protein sequence ID" value="ORZ02271.1"/>
    <property type="molecule type" value="Genomic_DNA"/>
</dbReference>
<dbReference type="PANTHER" id="PTHR32470:SF2">
    <property type="entry name" value="NADH DEHYDROGENASE [UBIQUINONE] 1 ALPHA SUBCOMPLEX ASSEMBLY FACTOR 2"/>
    <property type="match status" value="1"/>
</dbReference>
<comment type="similarity">
    <text evidence="1">Belongs to the complex I NDUFA12 subunit family.</text>
</comment>
<dbReference type="InterPro" id="IPR052618">
    <property type="entry name" value="ComplexI_NDUFA12"/>
</dbReference>
<dbReference type="InParanoid" id="A0A1X2HRV7"/>
<dbReference type="GO" id="GO:0032981">
    <property type="term" value="P:mitochondrial respiratory chain complex I assembly"/>
    <property type="evidence" value="ECO:0007669"/>
    <property type="project" value="TreeGrafter"/>
</dbReference>
<protein>
    <recommendedName>
        <fullName evidence="5">NADH dehydrogenase [ubiquinone] 1 alpha subcomplex subunit</fullName>
    </recommendedName>
</protein>
<comment type="caution">
    <text evidence="3">The sequence shown here is derived from an EMBL/GenBank/DDBJ whole genome shotgun (WGS) entry which is preliminary data.</text>
</comment>
<sequence>MSKATLARLKEVYKTTRFPWKKQALVGVDLNGNEYYDMPNPNHLGRWKRWVQMKEISDDHAVFQEDQLPVQWQAWLRHTRHEAPTIQELLREQQRRLRLAEKVRQLEAIEEQRKAKPSMQIPEKQAEQPSPEPKLEEKQEPLKQESPEQEPPKQEKPKKRAEEVPNAEPTGSGETFVPGAWTPTSPRRR</sequence>
<reference evidence="3 4" key="1">
    <citation type="submission" date="2016-07" db="EMBL/GenBank/DDBJ databases">
        <title>Pervasive Adenine N6-methylation of Active Genes in Fungi.</title>
        <authorList>
            <consortium name="DOE Joint Genome Institute"/>
            <person name="Mondo S.J."/>
            <person name="Dannebaum R.O."/>
            <person name="Kuo R.C."/>
            <person name="Labutti K."/>
            <person name="Haridas S."/>
            <person name="Kuo A."/>
            <person name="Salamov A."/>
            <person name="Ahrendt S.R."/>
            <person name="Lipzen A."/>
            <person name="Sullivan W."/>
            <person name="Andreopoulos W.B."/>
            <person name="Clum A."/>
            <person name="Lindquist E."/>
            <person name="Daum C."/>
            <person name="Ramamoorthy G.K."/>
            <person name="Gryganskyi A."/>
            <person name="Culley D."/>
            <person name="Magnuson J.K."/>
            <person name="James T.Y."/>
            <person name="O'Malley M.A."/>
            <person name="Stajich J.E."/>
            <person name="Spatafora J.W."/>
            <person name="Visel A."/>
            <person name="Grigoriev I.V."/>
        </authorList>
    </citation>
    <scope>NUCLEOTIDE SEQUENCE [LARGE SCALE GENOMIC DNA]</scope>
    <source>
        <strain evidence="3 4">NRRL 2496</strain>
    </source>
</reference>
<dbReference type="AlphaFoldDB" id="A0A1X2HRV7"/>
<gene>
    <name evidence="3" type="ORF">BCR43DRAFT_509456</name>
</gene>
<dbReference type="GO" id="GO:0045271">
    <property type="term" value="C:respiratory chain complex I"/>
    <property type="evidence" value="ECO:0007669"/>
    <property type="project" value="InterPro"/>
</dbReference>
<dbReference type="Proteomes" id="UP000242180">
    <property type="component" value="Unassembled WGS sequence"/>
</dbReference>
<dbReference type="InterPro" id="IPR007763">
    <property type="entry name" value="NDUFA12"/>
</dbReference>
<feature type="compositionally biased region" description="Basic and acidic residues" evidence="2">
    <location>
        <begin position="133"/>
        <end position="163"/>
    </location>
</feature>
<dbReference type="PANTHER" id="PTHR32470">
    <property type="entry name" value="ADH DEHYDROGENASE [UBIQUINONE] 1 ALPHA SUBCOMPLEX ASSEMBLY FACTOR 2"/>
    <property type="match status" value="1"/>
</dbReference>
<feature type="region of interest" description="Disordered" evidence="2">
    <location>
        <begin position="110"/>
        <end position="189"/>
    </location>
</feature>
<evidence type="ECO:0000313" key="3">
    <source>
        <dbReference type="EMBL" id="ORZ02271.1"/>
    </source>
</evidence>
<evidence type="ECO:0000256" key="1">
    <source>
        <dbReference type="ARBA" id="ARBA00007355"/>
    </source>
</evidence>
<evidence type="ECO:0000256" key="2">
    <source>
        <dbReference type="SAM" id="MobiDB-lite"/>
    </source>
</evidence>
<dbReference type="Pfam" id="PF05071">
    <property type="entry name" value="NDUFA12"/>
    <property type="match status" value="1"/>
</dbReference>
<dbReference type="OrthoDB" id="10255576at2759"/>
<organism evidence="3 4">
    <name type="scientific">Syncephalastrum racemosum</name>
    <name type="common">Filamentous fungus</name>
    <dbReference type="NCBI Taxonomy" id="13706"/>
    <lineage>
        <taxon>Eukaryota</taxon>
        <taxon>Fungi</taxon>
        <taxon>Fungi incertae sedis</taxon>
        <taxon>Mucoromycota</taxon>
        <taxon>Mucoromycotina</taxon>
        <taxon>Mucoromycetes</taxon>
        <taxon>Mucorales</taxon>
        <taxon>Syncephalastraceae</taxon>
        <taxon>Syncephalastrum</taxon>
    </lineage>
</organism>
<name>A0A1X2HRV7_SYNRA</name>
<evidence type="ECO:0000313" key="4">
    <source>
        <dbReference type="Proteomes" id="UP000242180"/>
    </source>
</evidence>
<dbReference type="GO" id="GO:0005739">
    <property type="term" value="C:mitochondrion"/>
    <property type="evidence" value="ECO:0007669"/>
    <property type="project" value="TreeGrafter"/>
</dbReference>
<keyword evidence="4" id="KW-1185">Reference proteome</keyword>
<evidence type="ECO:0008006" key="5">
    <source>
        <dbReference type="Google" id="ProtNLM"/>
    </source>
</evidence>
<proteinExistence type="inferred from homology"/>